<keyword evidence="3" id="KW-1003">Cell membrane</keyword>
<dbReference type="OrthoDB" id="9784230at2"/>
<comment type="subcellular location">
    <subcellularLocation>
        <location evidence="1">Cell membrane</location>
        <topology evidence="1">Lipid-anchor</topology>
    </subcellularLocation>
</comment>
<proteinExistence type="inferred from homology"/>
<dbReference type="PANTHER" id="PTHR34296:SF2">
    <property type="entry name" value="ABC TRANSPORTER GUANOSINE-BINDING PROTEIN NUPN"/>
    <property type="match status" value="1"/>
</dbReference>
<dbReference type="PANTHER" id="PTHR34296">
    <property type="entry name" value="TRANSCRIPTIONAL ACTIVATOR PROTEIN MED"/>
    <property type="match status" value="1"/>
</dbReference>
<evidence type="ECO:0000256" key="3">
    <source>
        <dbReference type="ARBA" id="ARBA00022475"/>
    </source>
</evidence>
<dbReference type="RefSeq" id="WP_050372611.1">
    <property type="nucleotide sequence ID" value="NZ_KQ257823.1"/>
</dbReference>
<accession>A0A0L0K2P1</accession>
<name>A0A0L0K2P1_9ACTN</name>
<comment type="caution">
    <text evidence="10">The sequence shown here is derived from an EMBL/GenBank/DDBJ whole genome shotgun (WGS) entry which is preliminary data.</text>
</comment>
<feature type="signal peptide" evidence="8">
    <location>
        <begin position="1"/>
        <end position="22"/>
    </location>
</feature>
<dbReference type="InterPro" id="IPR028082">
    <property type="entry name" value="Peripla_BP_I"/>
</dbReference>
<feature type="region of interest" description="Disordered" evidence="7">
    <location>
        <begin position="25"/>
        <end position="46"/>
    </location>
</feature>
<evidence type="ECO:0000313" key="10">
    <source>
        <dbReference type="EMBL" id="KND32049.1"/>
    </source>
</evidence>
<sequence length="359" mass="36708">MRQLSRSARVAAAIAVVALAAAGCGESSSSSSTKPSSSGSSGSSGYSGKGIGLAYDIGGKGDQSFNDAAYAGMEKAMTDFKIPGRDVEPQDGESDADKVQRLTQLAQAGYNPVIGVGFVYAPAVKAVAAKFPNTSFGIIDDETIQAANVADMVFHEEQGSYLAGVAAAKATKKKHVGFIGGVNIPLIQKFEAGFRQGVTDTDKSVKIESQYLTETPAEGGFSSPDKGKAGASGQIDAGADVIYGAAGLSGQGIISEAAAKKVWAIGVDSDQYSQSALAAYKDYILGSATKNVGGAVYDLVKSVVDGKPLTGVVRGSLSNDGVGFSDTNPKYKAMTDVVAAVDKAKKDIIDGKVTIKITK</sequence>
<dbReference type="PATRIC" id="fig|42234.21.peg.5164"/>
<dbReference type="PROSITE" id="PS51257">
    <property type="entry name" value="PROKAR_LIPOPROTEIN"/>
    <property type="match status" value="1"/>
</dbReference>
<dbReference type="AlphaFoldDB" id="A0A0L0K2P1"/>
<organism evidence="10 11">
    <name type="scientific">Streptomyces acidiscabies</name>
    <dbReference type="NCBI Taxonomy" id="42234"/>
    <lineage>
        <taxon>Bacteria</taxon>
        <taxon>Bacillati</taxon>
        <taxon>Actinomycetota</taxon>
        <taxon>Actinomycetes</taxon>
        <taxon>Kitasatosporales</taxon>
        <taxon>Streptomycetaceae</taxon>
        <taxon>Streptomyces</taxon>
    </lineage>
</organism>
<evidence type="ECO:0000256" key="6">
    <source>
        <dbReference type="ARBA" id="ARBA00023288"/>
    </source>
</evidence>
<evidence type="ECO:0000256" key="5">
    <source>
        <dbReference type="ARBA" id="ARBA00023136"/>
    </source>
</evidence>
<dbReference type="Gene3D" id="3.40.50.2300">
    <property type="match status" value="2"/>
</dbReference>
<dbReference type="Proteomes" id="UP000037151">
    <property type="component" value="Unassembled WGS sequence"/>
</dbReference>
<feature type="compositionally biased region" description="Low complexity" evidence="7">
    <location>
        <begin position="25"/>
        <end position="44"/>
    </location>
</feature>
<dbReference type="InterPro" id="IPR050957">
    <property type="entry name" value="BMP_lipoprotein"/>
</dbReference>
<evidence type="ECO:0000313" key="11">
    <source>
        <dbReference type="Proteomes" id="UP000037151"/>
    </source>
</evidence>
<evidence type="ECO:0000256" key="7">
    <source>
        <dbReference type="SAM" id="MobiDB-lite"/>
    </source>
</evidence>
<keyword evidence="5" id="KW-0472">Membrane</keyword>
<gene>
    <name evidence="10" type="ORF">IQ63_24950</name>
</gene>
<dbReference type="GO" id="GO:0005886">
    <property type="term" value="C:plasma membrane"/>
    <property type="evidence" value="ECO:0007669"/>
    <property type="project" value="UniProtKB-SubCell"/>
</dbReference>
<reference evidence="11" key="1">
    <citation type="submission" date="2014-07" db="EMBL/GenBank/DDBJ databases">
        <title>Genome sequencing of plant-pathogenic Streptomyces species.</title>
        <authorList>
            <person name="Harrison J."/>
            <person name="Sapp M."/>
            <person name="Thwaites R."/>
            <person name="Studholme D.J."/>
        </authorList>
    </citation>
    <scope>NUCLEOTIDE SEQUENCE [LARGE SCALE GENOMIC DNA]</scope>
    <source>
        <strain evidence="11">NCPPB 4445</strain>
    </source>
</reference>
<evidence type="ECO:0000259" key="9">
    <source>
        <dbReference type="Pfam" id="PF02608"/>
    </source>
</evidence>
<dbReference type="CDD" id="cd06354">
    <property type="entry name" value="PBP1_PrnA-like"/>
    <property type="match status" value="1"/>
</dbReference>
<dbReference type="InterPro" id="IPR003760">
    <property type="entry name" value="PnrA-like"/>
</dbReference>
<feature type="chain" id="PRO_5039606513" evidence="8">
    <location>
        <begin position="23"/>
        <end position="359"/>
    </location>
</feature>
<evidence type="ECO:0000256" key="8">
    <source>
        <dbReference type="SAM" id="SignalP"/>
    </source>
</evidence>
<dbReference type="Pfam" id="PF02608">
    <property type="entry name" value="Bmp"/>
    <property type="match status" value="1"/>
</dbReference>
<keyword evidence="4 8" id="KW-0732">Signal</keyword>
<comment type="similarity">
    <text evidence="2">Belongs to the BMP lipoprotein family.</text>
</comment>
<protein>
    <submittedName>
        <fullName evidence="10">ABC transporter substrate-binding protein</fullName>
    </submittedName>
</protein>
<feature type="domain" description="ABC transporter substrate-binding protein PnrA-like" evidence="9">
    <location>
        <begin position="58"/>
        <end position="347"/>
    </location>
</feature>
<evidence type="ECO:0000256" key="1">
    <source>
        <dbReference type="ARBA" id="ARBA00004193"/>
    </source>
</evidence>
<keyword evidence="6" id="KW-0449">Lipoprotein</keyword>
<evidence type="ECO:0000256" key="2">
    <source>
        <dbReference type="ARBA" id="ARBA00008610"/>
    </source>
</evidence>
<dbReference type="EMBL" id="JPPY01000140">
    <property type="protein sequence ID" value="KND32049.1"/>
    <property type="molecule type" value="Genomic_DNA"/>
</dbReference>
<evidence type="ECO:0000256" key="4">
    <source>
        <dbReference type="ARBA" id="ARBA00022729"/>
    </source>
</evidence>
<dbReference type="SUPFAM" id="SSF53822">
    <property type="entry name" value="Periplasmic binding protein-like I"/>
    <property type="match status" value="1"/>
</dbReference>